<accession>A0AAD7JKQ0</accession>
<feature type="region of interest" description="Disordered" evidence="1">
    <location>
        <begin position="96"/>
        <end position="179"/>
    </location>
</feature>
<evidence type="ECO:0000313" key="4">
    <source>
        <dbReference type="Proteomes" id="UP001215598"/>
    </source>
</evidence>
<evidence type="ECO:0000256" key="2">
    <source>
        <dbReference type="SAM" id="Phobius"/>
    </source>
</evidence>
<dbReference type="EMBL" id="JARKIB010000023">
    <property type="protein sequence ID" value="KAJ7766886.1"/>
    <property type="molecule type" value="Genomic_DNA"/>
</dbReference>
<feature type="compositionally biased region" description="Low complexity" evidence="1">
    <location>
        <begin position="146"/>
        <end position="159"/>
    </location>
</feature>
<dbReference type="AlphaFoldDB" id="A0AAD7JKQ0"/>
<feature type="transmembrane region" description="Helical" evidence="2">
    <location>
        <begin position="186"/>
        <end position="202"/>
    </location>
</feature>
<feature type="compositionally biased region" description="Pro residues" evidence="1">
    <location>
        <begin position="359"/>
        <end position="372"/>
    </location>
</feature>
<dbReference type="Proteomes" id="UP001215598">
    <property type="component" value="Unassembled WGS sequence"/>
</dbReference>
<organism evidence="3 4">
    <name type="scientific">Mycena metata</name>
    <dbReference type="NCBI Taxonomy" id="1033252"/>
    <lineage>
        <taxon>Eukaryota</taxon>
        <taxon>Fungi</taxon>
        <taxon>Dikarya</taxon>
        <taxon>Basidiomycota</taxon>
        <taxon>Agaricomycotina</taxon>
        <taxon>Agaricomycetes</taxon>
        <taxon>Agaricomycetidae</taxon>
        <taxon>Agaricales</taxon>
        <taxon>Marasmiineae</taxon>
        <taxon>Mycenaceae</taxon>
        <taxon>Mycena</taxon>
    </lineage>
</organism>
<feature type="transmembrane region" description="Helical" evidence="2">
    <location>
        <begin position="15"/>
        <end position="33"/>
    </location>
</feature>
<keyword evidence="2" id="KW-0472">Membrane</keyword>
<keyword evidence="2" id="KW-0812">Transmembrane</keyword>
<keyword evidence="4" id="KW-1185">Reference proteome</keyword>
<gene>
    <name evidence="3" type="ORF">B0H16DRAFT_1453892</name>
</gene>
<sequence>MYHSGVQLSGSHSPISGLLITAFSLLSFILSSISSLDKDQLSAGSTPSRVSGDITPTPTIAFQDKPGFFFAGLFIVASLVIGSVAGTWLRSPAVHRQGRLNREPSPTPPPNGENLENGIEDDGAARDGGGGDDDPQEDSGVNDQNGVADGVGATAAAPAPEDPPPPPGGIEEDDEDNNQLNIGDDAVFWFLLFLLANALLSLSKHVRGNGSRAESVELWNLPTAEGSATIPGLLRQHPRLEPLNTQQINVARGLDPEVPTLVQQVADKTSFSSAATTLSKAHRFVVWRRAYLLFVGLPGLGFLLAVLRLLLPLSANRDVARIDLAPPPAVAECEEDPGAEADLPELPVSPTTPRQYRVPPVPHPSPASPPRQRPLAPLPFRDAATQEACNTILDFVRIRTAERIAREEDGGEDGVEERKQRVCVVQRRIWQLLYELRRGDADGDEEAAVLDDEELAA</sequence>
<proteinExistence type="predicted"/>
<reference evidence="3" key="1">
    <citation type="submission" date="2023-03" db="EMBL/GenBank/DDBJ databases">
        <title>Massive genome expansion in bonnet fungi (Mycena s.s.) driven by repeated elements and novel gene families across ecological guilds.</title>
        <authorList>
            <consortium name="Lawrence Berkeley National Laboratory"/>
            <person name="Harder C.B."/>
            <person name="Miyauchi S."/>
            <person name="Viragh M."/>
            <person name="Kuo A."/>
            <person name="Thoen E."/>
            <person name="Andreopoulos B."/>
            <person name="Lu D."/>
            <person name="Skrede I."/>
            <person name="Drula E."/>
            <person name="Henrissat B."/>
            <person name="Morin E."/>
            <person name="Kohler A."/>
            <person name="Barry K."/>
            <person name="LaButti K."/>
            <person name="Morin E."/>
            <person name="Salamov A."/>
            <person name="Lipzen A."/>
            <person name="Mereny Z."/>
            <person name="Hegedus B."/>
            <person name="Baldrian P."/>
            <person name="Stursova M."/>
            <person name="Weitz H."/>
            <person name="Taylor A."/>
            <person name="Grigoriev I.V."/>
            <person name="Nagy L.G."/>
            <person name="Martin F."/>
            <person name="Kauserud H."/>
        </authorList>
    </citation>
    <scope>NUCLEOTIDE SEQUENCE</scope>
    <source>
        <strain evidence="3">CBHHK182m</strain>
    </source>
</reference>
<comment type="caution">
    <text evidence="3">The sequence shown here is derived from an EMBL/GenBank/DDBJ whole genome shotgun (WGS) entry which is preliminary data.</text>
</comment>
<evidence type="ECO:0000256" key="1">
    <source>
        <dbReference type="SAM" id="MobiDB-lite"/>
    </source>
</evidence>
<feature type="compositionally biased region" description="Acidic residues" evidence="1">
    <location>
        <begin position="332"/>
        <end position="343"/>
    </location>
</feature>
<evidence type="ECO:0000313" key="3">
    <source>
        <dbReference type="EMBL" id="KAJ7766886.1"/>
    </source>
</evidence>
<name>A0AAD7JKQ0_9AGAR</name>
<keyword evidence="2" id="KW-1133">Transmembrane helix</keyword>
<feature type="transmembrane region" description="Helical" evidence="2">
    <location>
        <begin position="290"/>
        <end position="311"/>
    </location>
</feature>
<feature type="region of interest" description="Disordered" evidence="1">
    <location>
        <begin position="331"/>
        <end position="376"/>
    </location>
</feature>
<feature type="transmembrane region" description="Helical" evidence="2">
    <location>
        <begin position="68"/>
        <end position="89"/>
    </location>
</feature>
<protein>
    <submittedName>
        <fullName evidence="3">Uncharacterized protein</fullName>
    </submittedName>
</protein>